<reference evidence="1" key="1">
    <citation type="journal article" date="2020" name="Nature">
        <title>Giant virus diversity and host interactions through global metagenomics.</title>
        <authorList>
            <person name="Schulz F."/>
            <person name="Roux S."/>
            <person name="Paez-Espino D."/>
            <person name="Jungbluth S."/>
            <person name="Walsh D.A."/>
            <person name="Denef V.J."/>
            <person name="McMahon K.D."/>
            <person name="Konstantinidis K.T."/>
            <person name="Eloe-Fadrosh E.A."/>
            <person name="Kyrpides N.C."/>
            <person name="Woyke T."/>
        </authorList>
    </citation>
    <scope>NUCLEOTIDE SEQUENCE</scope>
    <source>
        <strain evidence="1">GVMAG-M-3300023184-182</strain>
    </source>
</reference>
<dbReference type="EMBL" id="MN740043">
    <property type="protein sequence ID" value="QHT85633.1"/>
    <property type="molecule type" value="Genomic_DNA"/>
</dbReference>
<dbReference type="AlphaFoldDB" id="A0A6C0I0J1"/>
<organism evidence="1">
    <name type="scientific">viral metagenome</name>
    <dbReference type="NCBI Taxonomy" id="1070528"/>
    <lineage>
        <taxon>unclassified sequences</taxon>
        <taxon>metagenomes</taxon>
        <taxon>organismal metagenomes</taxon>
    </lineage>
</organism>
<proteinExistence type="predicted"/>
<name>A0A6C0I0J1_9ZZZZ</name>
<accession>A0A6C0I0J1</accession>
<sequence>MNFLLSIDNYNLDNVHFLESKHNMIMDGNFTKIFYSNSFIIINNIFIDFEIVPINIQELNTNNQYNNIKYIMYFDIYENTEIIKKIIEIEENILNYYLKYNGINKTCEYILKNQIFNKNFKFYRNNKNLNEKYGKFFLKISGIWENNTKIGITYKIVEYFV</sequence>
<protein>
    <submittedName>
        <fullName evidence="1">Uncharacterized protein</fullName>
    </submittedName>
</protein>
<evidence type="ECO:0000313" key="1">
    <source>
        <dbReference type="EMBL" id="QHT85633.1"/>
    </source>
</evidence>